<keyword evidence="12" id="KW-0670">Pyruvate</keyword>
<evidence type="ECO:0000256" key="1">
    <source>
        <dbReference type="ARBA" id="ARBA00001958"/>
    </source>
</evidence>
<dbReference type="SUPFAM" id="SSF56784">
    <property type="entry name" value="HAD-like"/>
    <property type="match status" value="1"/>
</dbReference>
<dbReference type="InterPro" id="IPR040442">
    <property type="entry name" value="Pyrv_kinase-like_dom_sf"/>
</dbReference>
<dbReference type="InterPro" id="IPR006439">
    <property type="entry name" value="HAD-SF_hydro_IA"/>
</dbReference>
<dbReference type="InterPro" id="IPR011037">
    <property type="entry name" value="Pyrv_Knase-like_insert_dom_sf"/>
</dbReference>
<dbReference type="InterPro" id="IPR018209">
    <property type="entry name" value="Pyrv_Knase_AS"/>
</dbReference>
<dbReference type="SFLD" id="SFLDG01129">
    <property type="entry name" value="C1.5:_HAD__Beta-PGM__Phosphata"/>
    <property type="match status" value="1"/>
</dbReference>
<dbReference type="Pfam" id="PF02887">
    <property type="entry name" value="PK_C"/>
    <property type="match status" value="1"/>
</dbReference>
<dbReference type="AlphaFoldDB" id="A0A6G0WAS6"/>
<name>A0A6G0WAS6_9STRA</name>
<comment type="caution">
    <text evidence="16">The sequence shown here is derived from an EMBL/GenBank/DDBJ whole genome shotgun (WGS) entry which is preliminary data.</text>
</comment>
<comment type="similarity">
    <text evidence="3 13">Belongs to the pyruvate kinase family.</text>
</comment>
<dbReference type="GO" id="GO:0016301">
    <property type="term" value="F:kinase activity"/>
    <property type="evidence" value="ECO:0007669"/>
    <property type="project" value="UniProtKB-KW"/>
</dbReference>
<dbReference type="UniPathway" id="UPA00109">
    <property type="reaction ID" value="UER00188"/>
</dbReference>
<evidence type="ECO:0000256" key="11">
    <source>
        <dbReference type="ARBA" id="ARBA00023152"/>
    </source>
</evidence>
<keyword evidence="7" id="KW-0547">Nucleotide-binding</keyword>
<evidence type="ECO:0000256" key="7">
    <source>
        <dbReference type="ARBA" id="ARBA00022741"/>
    </source>
</evidence>
<evidence type="ECO:0000256" key="6">
    <source>
        <dbReference type="ARBA" id="ARBA00022723"/>
    </source>
</evidence>
<dbReference type="EMBL" id="VJMJ01000310">
    <property type="protein sequence ID" value="KAF0723315.1"/>
    <property type="molecule type" value="Genomic_DNA"/>
</dbReference>
<proteinExistence type="inferred from homology"/>
<keyword evidence="10 13" id="KW-0460">Magnesium</keyword>
<dbReference type="Pfam" id="PF00224">
    <property type="entry name" value="PK"/>
    <property type="match status" value="1"/>
</dbReference>
<evidence type="ECO:0000256" key="2">
    <source>
        <dbReference type="ARBA" id="ARBA00004997"/>
    </source>
</evidence>
<dbReference type="SFLD" id="SFLDS00003">
    <property type="entry name" value="Haloacid_Dehalogenase"/>
    <property type="match status" value="1"/>
</dbReference>
<evidence type="ECO:0000256" key="4">
    <source>
        <dbReference type="ARBA" id="ARBA00012142"/>
    </source>
</evidence>
<reference evidence="16 17" key="1">
    <citation type="submission" date="2019-07" db="EMBL/GenBank/DDBJ databases">
        <title>Genomics analysis of Aphanomyces spp. identifies a new class of oomycete effector associated with host adaptation.</title>
        <authorList>
            <person name="Gaulin E."/>
        </authorList>
    </citation>
    <scope>NUCLEOTIDE SEQUENCE [LARGE SCALE GENOMIC DNA]</scope>
    <source>
        <strain evidence="16 17">ATCC 201684</strain>
    </source>
</reference>
<accession>A0A6G0WAS6</accession>
<dbReference type="VEuPathDB" id="FungiDB:AeMF1_002861"/>
<dbReference type="InterPro" id="IPR015795">
    <property type="entry name" value="Pyrv_Knase_C"/>
</dbReference>
<evidence type="ECO:0000256" key="12">
    <source>
        <dbReference type="ARBA" id="ARBA00023317"/>
    </source>
</evidence>
<dbReference type="InterPro" id="IPR036412">
    <property type="entry name" value="HAD-like_sf"/>
</dbReference>
<dbReference type="GO" id="GO:0005524">
    <property type="term" value="F:ATP binding"/>
    <property type="evidence" value="ECO:0007669"/>
    <property type="project" value="UniProtKB-KW"/>
</dbReference>
<feature type="domain" description="Pyruvate kinase barrel" evidence="14">
    <location>
        <begin position="264"/>
        <end position="596"/>
    </location>
</feature>
<evidence type="ECO:0000313" key="16">
    <source>
        <dbReference type="EMBL" id="KAF0723315.1"/>
    </source>
</evidence>
<keyword evidence="5 13" id="KW-0808">Transferase</keyword>
<dbReference type="GO" id="GO:0030955">
    <property type="term" value="F:potassium ion binding"/>
    <property type="evidence" value="ECO:0007669"/>
    <property type="project" value="InterPro"/>
</dbReference>
<sequence length="754" mass="81741">MKIPTGVTFDLDDTLWCGKTVLKKASKSLHGHLTSTYPRITPEVFQTHWTQVMAATESRDFSALRREALRQSAQSQNYDAETVVKSGMEAFLSARSSPDLFDGVEDMLSALQSRHLKLGVITNGNCQVKYLPSSLQSAFAKCWIAPETVPGGESKPHRAMFDEALSLLQLDAESVVHIGDDYACDVVGAKSVGMRTIWVTKDAVDPASFNQSECVKGFSPNRNRHFRICELLHIMLSRVFRPSNLVARARTFSAPSIHIPRRQRDTKIMCTVGPASESLDTLKALIGKGARVFRLNFSHGDFASHAKRLQTIRAASAETRIPVAVCGDLQGPKIRVGTVPASIQMGTTKPSLGGLIQVKEGDTVILSASATESSIKNGVPVLSLTYKEMVHEVSPGHLVLINDGAIRMEAVGREGDDGLRCVVLVGGDITSGKGINLPQSDIKAPAITEKDWECVEWAKANNLDYVALSFVRDAKEVHSLKAALGEGLHVISKIEKPQAIRNLNDIIEASDAIMVARGDLGVEMDLAAVPIIQKQIIQQSQIYGKPCIIATQMLESMIHNVIPTRAEASDVANAIWDGADAVMLSAESATGDHPEVVVSTMAQIIEQAESLVTHKQRKVPPARNAAAHKLTAALAHGAWHVVSKTEVKAVVCWSQHGNAARYLSQNNFKVPIVAFSADARSVNQMALYNGITPVLMSLPESSADFIDKVQGILIENGWVKPNDLVLFMGGRPLGHSKSTNSMTVHEIGTKVFIE</sequence>
<dbReference type="EC" id="2.7.1.40" evidence="4 13"/>
<evidence type="ECO:0000313" key="17">
    <source>
        <dbReference type="Proteomes" id="UP000481153"/>
    </source>
</evidence>
<evidence type="ECO:0000259" key="15">
    <source>
        <dbReference type="Pfam" id="PF02887"/>
    </source>
</evidence>
<dbReference type="Gene3D" id="2.40.33.10">
    <property type="entry name" value="PK beta-barrel domain-like"/>
    <property type="match status" value="1"/>
</dbReference>
<keyword evidence="17" id="KW-1185">Reference proteome</keyword>
<evidence type="ECO:0000256" key="3">
    <source>
        <dbReference type="ARBA" id="ARBA00008663"/>
    </source>
</evidence>
<comment type="catalytic activity">
    <reaction evidence="13">
        <text>pyruvate + ATP = phosphoenolpyruvate + ADP + H(+)</text>
        <dbReference type="Rhea" id="RHEA:18157"/>
        <dbReference type="ChEBI" id="CHEBI:15361"/>
        <dbReference type="ChEBI" id="CHEBI:15378"/>
        <dbReference type="ChEBI" id="CHEBI:30616"/>
        <dbReference type="ChEBI" id="CHEBI:58702"/>
        <dbReference type="ChEBI" id="CHEBI:456216"/>
        <dbReference type="EC" id="2.7.1.40"/>
    </reaction>
</comment>
<dbReference type="InterPro" id="IPR036918">
    <property type="entry name" value="Pyrv_Knase_C_sf"/>
</dbReference>
<keyword evidence="11 13" id="KW-0324">Glycolysis</keyword>
<feature type="domain" description="Pyruvate kinase C-terminal" evidence="15">
    <location>
        <begin position="633"/>
        <end position="745"/>
    </location>
</feature>
<dbReference type="SUPFAM" id="SSF51621">
    <property type="entry name" value="Phosphoenolpyruvate/pyruvate domain"/>
    <property type="match status" value="1"/>
</dbReference>
<dbReference type="InterPro" id="IPR015813">
    <property type="entry name" value="Pyrv/PenolPyrv_kinase-like_dom"/>
</dbReference>
<dbReference type="InterPro" id="IPR001697">
    <property type="entry name" value="Pyr_Knase"/>
</dbReference>
<dbReference type="PROSITE" id="PS00110">
    <property type="entry name" value="PYRUVATE_KINASE"/>
    <property type="match status" value="1"/>
</dbReference>
<dbReference type="InterPro" id="IPR015793">
    <property type="entry name" value="Pyrv_Knase_brl"/>
</dbReference>
<dbReference type="NCBIfam" id="TIGR01549">
    <property type="entry name" value="HAD-SF-IA-v1"/>
    <property type="match status" value="1"/>
</dbReference>
<keyword evidence="8 13" id="KW-0418">Kinase</keyword>
<dbReference type="NCBIfam" id="TIGR01064">
    <property type="entry name" value="pyruv_kin"/>
    <property type="match status" value="1"/>
</dbReference>
<dbReference type="SUPFAM" id="SSF52935">
    <property type="entry name" value="PK C-terminal domain-like"/>
    <property type="match status" value="1"/>
</dbReference>
<dbReference type="Gene3D" id="3.20.20.60">
    <property type="entry name" value="Phosphoenolpyruvate-binding domains"/>
    <property type="match status" value="1"/>
</dbReference>
<dbReference type="Gene3D" id="3.40.50.1000">
    <property type="entry name" value="HAD superfamily/HAD-like"/>
    <property type="match status" value="1"/>
</dbReference>
<dbReference type="InterPro" id="IPR015806">
    <property type="entry name" value="Pyrv_Knase_insert_dom_sf"/>
</dbReference>
<dbReference type="InterPro" id="IPR023214">
    <property type="entry name" value="HAD_sf"/>
</dbReference>
<dbReference type="Gene3D" id="3.40.1380.20">
    <property type="entry name" value="Pyruvate kinase, C-terminal domain"/>
    <property type="match status" value="1"/>
</dbReference>
<evidence type="ECO:0000256" key="10">
    <source>
        <dbReference type="ARBA" id="ARBA00022842"/>
    </source>
</evidence>
<evidence type="ECO:0000256" key="8">
    <source>
        <dbReference type="ARBA" id="ARBA00022777"/>
    </source>
</evidence>
<dbReference type="GO" id="GO:0004743">
    <property type="term" value="F:pyruvate kinase activity"/>
    <property type="evidence" value="ECO:0007669"/>
    <property type="project" value="UniProtKB-EC"/>
</dbReference>
<dbReference type="NCBIfam" id="NF004491">
    <property type="entry name" value="PRK05826.1"/>
    <property type="match status" value="1"/>
</dbReference>
<gene>
    <name evidence="16" type="ORF">Ae201684_017754</name>
</gene>
<keyword evidence="9" id="KW-0067">ATP-binding</keyword>
<organism evidence="16 17">
    <name type="scientific">Aphanomyces euteiches</name>
    <dbReference type="NCBI Taxonomy" id="100861"/>
    <lineage>
        <taxon>Eukaryota</taxon>
        <taxon>Sar</taxon>
        <taxon>Stramenopiles</taxon>
        <taxon>Oomycota</taxon>
        <taxon>Saprolegniomycetes</taxon>
        <taxon>Saprolegniales</taxon>
        <taxon>Verrucalvaceae</taxon>
        <taxon>Aphanomyces</taxon>
    </lineage>
</organism>
<comment type="pathway">
    <text evidence="2 13">Carbohydrate degradation; glycolysis; pyruvate from D-glyceraldehyde 3-phosphate: step 5/5.</text>
</comment>
<dbReference type="Pfam" id="PF00702">
    <property type="entry name" value="Hydrolase"/>
    <property type="match status" value="1"/>
</dbReference>
<dbReference type="Proteomes" id="UP000481153">
    <property type="component" value="Unassembled WGS sequence"/>
</dbReference>
<comment type="cofactor">
    <cofactor evidence="1">
        <name>K(+)</name>
        <dbReference type="ChEBI" id="CHEBI:29103"/>
    </cofactor>
</comment>
<evidence type="ECO:0000256" key="13">
    <source>
        <dbReference type="RuleBase" id="RU000504"/>
    </source>
</evidence>
<evidence type="ECO:0000256" key="5">
    <source>
        <dbReference type="ARBA" id="ARBA00022679"/>
    </source>
</evidence>
<keyword evidence="6" id="KW-0479">Metal-binding</keyword>
<dbReference type="Gene3D" id="1.20.120.1600">
    <property type="match status" value="1"/>
</dbReference>
<dbReference type="PANTHER" id="PTHR11817">
    <property type="entry name" value="PYRUVATE KINASE"/>
    <property type="match status" value="1"/>
</dbReference>
<dbReference type="GO" id="GO:0000287">
    <property type="term" value="F:magnesium ion binding"/>
    <property type="evidence" value="ECO:0007669"/>
    <property type="project" value="InterPro"/>
</dbReference>
<dbReference type="PRINTS" id="PR01050">
    <property type="entry name" value="PYRUVTKNASE"/>
</dbReference>
<evidence type="ECO:0000256" key="9">
    <source>
        <dbReference type="ARBA" id="ARBA00022840"/>
    </source>
</evidence>
<evidence type="ECO:0000259" key="14">
    <source>
        <dbReference type="Pfam" id="PF00224"/>
    </source>
</evidence>
<dbReference type="SUPFAM" id="SSF50800">
    <property type="entry name" value="PK beta-barrel domain-like"/>
    <property type="match status" value="1"/>
</dbReference>
<protein>
    <recommendedName>
        <fullName evidence="4 13">Pyruvate kinase</fullName>
        <ecNumber evidence="4 13">2.7.1.40</ecNumber>
    </recommendedName>
</protein>